<evidence type="ECO:0000256" key="5">
    <source>
        <dbReference type="SAM" id="SignalP"/>
    </source>
</evidence>
<dbReference type="PROSITE" id="PS51764">
    <property type="entry name" value="GH26"/>
    <property type="match status" value="1"/>
</dbReference>
<evidence type="ECO:0000313" key="8">
    <source>
        <dbReference type="Proteomes" id="UP000325003"/>
    </source>
</evidence>
<evidence type="ECO:0000259" key="6">
    <source>
        <dbReference type="PROSITE" id="PS51764"/>
    </source>
</evidence>
<reference evidence="7 8" key="2">
    <citation type="submission" date="2019-09" db="EMBL/GenBank/DDBJ databases">
        <authorList>
            <person name="Jin C."/>
        </authorList>
    </citation>
    <scope>NUCLEOTIDE SEQUENCE [LARGE SCALE GENOMIC DNA]</scope>
    <source>
        <strain evidence="7 8">BN130099</strain>
    </source>
</reference>
<comment type="similarity">
    <text evidence="1 4">Belongs to the glycosyl hydrolase 26 family.</text>
</comment>
<dbReference type="Proteomes" id="UP000325003">
    <property type="component" value="Unassembled WGS sequence"/>
</dbReference>
<dbReference type="Gene3D" id="3.20.20.80">
    <property type="entry name" value="Glycosidases"/>
    <property type="match status" value="1"/>
</dbReference>
<protein>
    <recommendedName>
        <fullName evidence="6">GH26 domain-containing protein</fullName>
    </recommendedName>
</protein>
<evidence type="ECO:0000313" key="7">
    <source>
        <dbReference type="EMBL" id="KAA1419012.1"/>
    </source>
</evidence>
<comment type="caution">
    <text evidence="7">The sequence shown here is derived from an EMBL/GenBank/DDBJ whole genome shotgun (WGS) entry which is preliminary data.</text>
</comment>
<evidence type="ECO:0000256" key="3">
    <source>
        <dbReference type="ARBA" id="ARBA00023295"/>
    </source>
</evidence>
<organism evidence="7 8">
    <name type="scientific">Nocardioides humilatus</name>
    <dbReference type="NCBI Taxonomy" id="2607660"/>
    <lineage>
        <taxon>Bacteria</taxon>
        <taxon>Bacillati</taxon>
        <taxon>Actinomycetota</taxon>
        <taxon>Actinomycetes</taxon>
        <taxon>Propionibacteriales</taxon>
        <taxon>Nocardioidaceae</taxon>
        <taxon>Nocardioides</taxon>
    </lineage>
</organism>
<dbReference type="SUPFAM" id="SSF51445">
    <property type="entry name" value="(Trans)glycosidases"/>
    <property type="match status" value="1"/>
</dbReference>
<feature type="active site" description="Proton donor" evidence="4">
    <location>
        <position position="159"/>
    </location>
</feature>
<name>A0A5B1LEE6_9ACTN</name>
<feature type="active site" description="Nucleophile" evidence="4">
    <location>
        <position position="312"/>
    </location>
</feature>
<keyword evidence="3 4" id="KW-0326">Glycosidase</keyword>
<evidence type="ECO:0000256" key="2">
    <source>
        <dbReference type="ARBA" id="ARBA00022801"/>
    </source>
</evidence>
<sequence>MSLTNLRRVPALLALTCALGLTAAVPGAAHSDDATGDSTSTAVESARAAGPGFLAPRKGAWFGVSIDWANDSLADYSRRLGHKPAVAVTFASFPMSDQEKIWLDQAADQAKAGKSRLLLTLEPWGGLDEVTAARSRELARLLARYNRQGLDIYVRFAHEMNGSWYAWAQQPEAYVAAFRRVANAVHDLTSRTAMMWAPNYGGGYPFAGGTYQAPPGSHDADVLDTNGDGSVTGADDPYRPYWPGKKYVDWVGMSVYHWGAVYPWGENEVPEPGKFRDLLRGTYDGAAGNELAVPDFYAEYGAALQLPVAVTETAALYVPDGGGAGEMAIKSAWWDQVLDPANSRRLPWLKMVNWFEWKKNEPEVGGVVDWTATTRRPIRTGFVDALPGWLRYAPR</sequence>
<dbReference type="GO" id="GO:0016985">
    <property type="term" value="F:mannan endo-1,4-beta-mannosidase activity"/>
    <property type="evidence" value="ECO:0007669"/>
    <property type="project" value="InterPro"/>
</dbReference>
<dbReference type="InterPro" id="IPR017853">
    <property type="entry name" value="GH"/>
</dbReference>
<dbReference type="RefSeq" id="WP_149728353.1">
    <property type="nucleotide sequence ID" value="NZ_VUJV01000003.1"/>
</dbReference>
<dbReference type="GO" id="GO:0006080">
    <property type="term" value="P:substituted mannan metabolic process"/>
    <property type="evidence" value="ECO:0007669"/>
    <property type="project" value="InterPro"/>
</dbReference>
<feature type="signal peptide" evidence="5">
    <location>
        <begin position="1"/>
        <end position="23"/>
    </location>
</feature>
<proteinExistence type="inferred from homology"/>
<keyword evidence="2 4" id="KW-0378">Hydrolase</keyword>
<dbReference type="PANTHER" id="PTHR40079">
    <property type="entry name" value="MANNAN ENDO-1,4-BETA-MANNOSIDASE E-RELATED"/>
    <property type="match status" value="1"/>
</dbReference>
<evidence type="ECO:0000256" key="4">
    <source>
        <dbReference type="PROSITE-ProRule" id="PRU01100"/>
    </source>
</evidence>
<dbReference type="InterPro" id="IPR022790">
    <property type="entry name" value="GH26_dom"/>
</dbReference>
<dbReference type="PANTHER" id="PTHR40079:SF4">
    <property type="entry name" value="GH26 DOMAIN-CONTAINING PROTEIN-RELATED"/>
    <property type="match status" value="1"/>
</dbReference>
<accession>A0A5B1LEE6</accession>
<dbReference type="InterPro" id="IPR000805">
    <property type="entry name" value="Glyco_hydro_26"/>
</dbReference>
<gene>
    <name evidence="7" type="ORF">F0U44_11150</name>
</gene>
<dbReference type="AlphaFoldDB" id="A0A5B1LEE6"/>
<feature type="domain" description="GH26" evidence="6">
    <location>
        <begin position="7"/>
        <end position="377"/>
    </location>
</feature>
<dbReference type="EMBL" id="VUJV01000003">
    <property type="protein sequence ID" value="KAA1419012.1"/>
    <property type="molecule type" value="Genomic_DNA"/>
</dbReference>
<evidence type="ECO:0000256" key="1">
    <source>
        <dbReference type="ARBA" id="ARBA00007754"/>
    </source>
</evidence>
<feature type="chain" id="PRO_5039174183" description="GH26 domain-containing protein" evidence="5">
    <location>
        <begin position="24"/>
        <end position="395"/>
    </location>
</feature>
<keyword evidence="5" id="KW-0732">Signal</keyword>
<reference evidence="7 8" key="1">
    <citation type="submission" date="2019-09" db="EMBL/GenBank/DDBJ databases">
        <title>Nocardioides panacisoli sp. nov., isolated from the soil of a ginseng field.</title>
        <authorList>
            <person name="Cho C."/>
        </authorList>
    </citation>
    <scope>NUCLEOTIDE SEQUENCE [LARGE SCALE GENOMIC DNA]</scope>
    <source>
        <strain evidence="7 8">BN130099</strain>
    </source>
</reference>
<keyword evidence="8" id="KW-1185">Reference proteome</keyword>